<evidence type="ECO:0000313" key="1">
    <source>
        <dbReference type="EMBL" id="TMQ51051.1"/>
    </source>
</evidence>
<protein>
    <submittedName>
        <fullName evidence="1">Uncharacterized protein</fullName>
    </submittedName>
</protein>
<evidence type="ECO:0000313" key="2">
    <source>
        <dbReference type="Proteomes" id="UP000317716"/>
    </source>
</evidence>
<proteinExistence type="predicted"/>
<sequence>MPAEVNVPGSAAEAAQVWAGAALAQCADIVVLDGVLTGAAVTAALSPEAAGRMLLVRTDWTDTFALLEHLAERAQDRAALADRLRFVVQQRLLRVEGGPAPQNASALLRDRRAVFEVLFAEESLRKALRAGEPAARLEACAEAAGFRPLARQLEALVAAGSVSATEAASHLA</sequence>
<dbReference type="Gene3D" id="3.40.50.300">
    <property type="entry name" value="P-loop containing nucleotide triphosphate hydrolases"/>
    <property type="match status" value="1"/>
</dbReference>
<reference evidence="1 2" key="1">
    <citation type="journal article" date="2019" name="Nat. Microbiol.">
        <title>Mediterranean grassland soil C-N compound turnover is dependent on rainfall and depth, and is mediated by genomically divergent microorganisms.</title>
        <authorList>
            <person name="Diamond S."/>
            <person name="Andeer P.F."/>
            <person name="Li Z."/>
            <person name="Crits-Christoph A."/>
            <person name="Burstein D."/>
            <person name="Anantharaman K."/>
            <person name="Lane K.R."/>
            <person name="Thomas B.C."/>
            <person name="Pan C."/>
            <person name="Northen T.R."/>
            <person name="Banfield J.F."/>
        </authorList>
    </citation>
    <scope>NUCLEOTIDE SEQUENCE [LARGE SCALE GENOMIC DNA]</scope>
    <source>
        <strain evidence="1">WS_2</strain>
    </source>
</reference>
<dbReference type="Proteomes" id="UP000317716">
    <property type="component" value="Unassembled WGS sequence"/>
</dbReference>
<accession>A0A538SI49</accession>
<gene>
    <name evidence="1" type="ORF">E6K72_10895</name>
</gene>
<dbReference type="SUPFAM" id="SSF52540">
    <property type="entry name" value="P-loop containing nucleoside triphosphate hydrolases"/>
    <property type="match status" value="1"/>
</dbReference>
<name>A0A538SI49_UNCEI</name>
<comment type="caution">
    <text evidence="1">The sequence shown here is derived from an EMBL/GenBank/DDBJ whole genome shotgun (WGS) entry which is preliminary data.</text>
</comment>
<organism evidence="1 2">
    <name type="scientific">Eiseniibacteriota bacterium</name>
    <dbReference type="NCBI Taxonomy" id="2212470"/>
    <lineage>
        <taxon>Bacteria</taxon>
        <taxon>Candidatus Eiseniibacteriota</taxon>
    </lineage>
</organism>
<dbReference type="EMBL" id="VBOS01000391">
    <property type="protein sequence ID" value="TMQ51051.1"/>
    <property type="molecule type" value="Genomic_DNA"/>
</dbReference>
<dbReference type="InterPro" id="IPR027417">
    <property type="entry name" value="P-loop_NTPase"/>
</dbReference>
<dbReference type="AlphaFoldDB" id="A0A538SI49"/>